<dbReference type="EMBL" id="FO082054">
    <property type="protein sequence ID" value="CCE88450.1"/>
    <property type="molecule type" value="Genomic_DNA"/>
</dbReference>
<proteinExistence type="predicted"/>
<gene>
    <name evidence="1" type="primary">Piso0_001955</name>
    <name evidence="1" type="ORF">GNLVRS01_PISO0F01567g</name>
</gene>
<dbReference type="HOGENOM" id="CLU_2184924_0_0_1"/>
<accession>G8YM54</accession>
<dbReference type="InParanoid" id="G8YM54"/>
<name>G8YM54_PICSO</name>
<organism evidence="1 2">
    <name type="scientific">Pichia sorbitophila (strain ATCC MYA-4447 / BCRC 22081 / CBS 7064 / NBRC 10061 / NRRL Y-12695)</name>
    <name type="common">Hybrid yeast</name>
    <dbReference type="NCBI Taxonomy" id="559304"/>
    <lineage>
        <taxon>Eukaryota</taxon>
        <taxon>Fungi</taxon>
        <taxon>Dikarya</taxon>
        <taxon>Ascomycota</taxon>
        <taxon>Saccharomycotina</taxon>
        <taxon>Pichiomycetes</taxon>
        <taxon>Debaryomycetaceae</taxon>
        <taxon>Millerozyma</taxon>
    </lineage>
</organism>
<dbReference type="AlphaFoldDB" id="G8YM54"/>
<keyword evidence="2" id="KW-1185">Reference proteome</keyword>
<evidence type="ECO:0000313" key="1">
    <source>
        <dbReference type="EMBL" id="CCE88450.1"/>
    </source>
</evidence>
<protein>
    <submittedName>
        <fullName evidence="1">Piso0_001955 protein</fullName>
    </submittedName>
</protein>
<evidence type="ECO:0000313" key="2">
    <source>
        <dbReference type="Proteomes" id="UP000005222"/>
    </source>
</evidence>
<sequence>MLASDVESIIRTIRSWTLPFDASSVPSDQVPEYLPAGTLARNQITRESPVPRPDSLCVCSAARTLCELSAQSGLSYTLSGVPLFLDSQSNTLCATRILPRSPVCTQVGL</sequence>
<dbReference type="Proteomes" id="UP000005222">
    <property type="component" value="Chromosome F"/>
</dbReference>
<reference evidence="1 2" key="1">
    <citation type="journal article" date="2012" name="G3 (Bethesda)">
        <title>Pichia sorbitophila, an interspecies yeast hybrid reveals early steps of genome resolution following polyploidization.</title>
        <authorList>
            <person name="Leh Louis V."/>
            <person name="Despons L."/>
            <person name="Friedrich A."/>
            <person name="Martin T."/>
            <person name="Durrens P."/>
            <person name="Casaregola S."/>
            <person name="Neuveglise C."/>
            <person name="Fairhead C."/>
            <person name="Marck C."/>
            <person name="Cruz J.A."/>
            <person name="Straub M.L."/>
            <person name="Kugler V."/>
            <person name="Sacerdot C."/>
            <person name="Uzunov Z."/>
            <person name="Thierry A."/>
            <person name="Weiss S."/>
            <person name="Bleykasten C."/>
            <person name="De Montigny J."/>
            <person name="Jacques N."/>
            <person name="Jung P."/>
            <person name="Lemaire M."/>
            <person name="Mallet S."/>
            <person name="Morel G."/>
            <person name="Richard G.F."/>
            <person name="Sarkar A."/>
            <person name="Savel G."/>
            <person name="Schacherer J."/>
            <person name="Seret M.L."/>
            <person name="Talla E."/>
            <person name="Samson G."/>
            <person name="Jubin C."/>
            <person name="Poulain J."/>
            <person name="Vacherie B."/>
            <person name="Barbe V."/>
            <person name="Pelletier E."/>
            <person name="Sherman D.J."/>
            <person name="Westhof E."/>
            <person name="Weissenbach J."/>
            <person name="Baret P.V."/>
            <person name="Wincker P."/>
            <person name="Gaillardin C."/>
            <person name="Dujon B."/>
            <person name="Souciet J.L."/>
        </authorList>
    </citation>
    <scope>NUCLEOTIDE SEQUENCE [LARGE SCALE GENOMIC DNA]</scope>
    <source>
        <strain evidence="2">ATCC MYA-4447 / BCRC 22081 / CBS 7064 / NBRC 10061 / NRRL Y-12695</strain>
    </source>
</reference>